<dbReference type="RefSeq" id="WP_070430531.1">
    <property type="nucleotide sequence ID" value="NZ_VYWO01000003.1"/>
</dbReference>
<accession>A0A5N1GIH0</accession>
<dbReference type="Proteomes" id="UP000327148">
    <property type="component" value="Unassembled WGS sequence"/>
</dbReference>
<dbReference type="EMBL" id="VYWO01000003">
    <property type="protein sequence ID" value="KAA9300755.1"/>
    <property type="molecule type" value="Genomic_DNA"/>
</dbReference>
<keyword evidence="1" id="KW-0472">Membrane</keyword>
<evidence type="ECO:0000313" key="3">
    <source>
        <dbReference type="Proteomes" id="UP000327148"/>
    </source>
</evidence>
<keyword evidence="1" id="KW-0812">Transmembrane</keyword>
<sequence>MKALLNKEWQVSRNLLLLSLLVHYSVLFIIGDGQLPLAMGLVLALFQIRNIDGQDDKRAYRQLIQSLPVSRREVVAGKFLAHLLEMGLFLVPLILLNTLLPAYKANSLSEILLVGLLSLLLLAGYQFLYMVFGPVFMNYVTVIGFLLLISFGWTIVHSSFVQGLIQTLMAMDTSRLLLSASLLSLGLAALFFLLTVKIYEGKDL</sequence>
<organism evidence="2 3">
    <name type="scientific">Aerococcus sanguinicola</name>
    <dbReference type="NCBI Taxonomy" id="119206"/>
    <lineage>
        <taxon>Bacteria</taxon>
        <taxon>Bacillati</taxon>
        <taxon>Bacillota</taxon>
        <taxon>Bacilli</taxon>
        <taxon>Lactobacillales</taxon>
        <taxon>Aerococcaceae</taxon>
        <taxon>Aerococcus</taxon>
    </lineage>
</organism>
<dbReference type="InterPro" id="IPR025699">
    <property type="entry name" value="ABC2_memb-like"/>
</dbReference>
<reference evidence="2 3" key="1">
    <citation type="submission" date="2019-09" db="EMBL/GenBank/DDBJ databases">
        <title>Draft genome sequence assemblies of isolates from the urinary tract.</title>
        <authorList>
            <person name="Mores C.R."/>
            <person name="Putonti C."/>
            <person name="Wolfe A.J."/>
        </authorList>
    </citation>
    <scope>NUCLEOTIDE SEQUENCE [LARGE SCALE GENOMIC DNA]</scope>
    <source>
        <strain evidence="2 3">UMB623</strain>
    </source>
</reference>
<feature type="transmembrane region" description="Helical" evidence="1">
    <location>
        <begin position="79"/>
        <end position="99"/>
    </location>
</feature>
<feature type="transmembrane region" description="Helical" evidence="1">
    <location>
        <begin position="136"/>
        <end position="156"/>
    </location>
</feature>
<comment type="caution">
    <text evidence="2">The sequence shown here is derived from an EMBL/GenBank/DDBJ whole genome shotgun (WGS) entry which is preliminary data.</text>
</comment>
<evidence type="ECO:0000313" key="2">
    <source>
        <dbReference type="EMBL" id="KAA9300755.1"/>
    </source>
</evidence>
<evidence type="ECO:0000256" key="1">
    <source>
        <dbReference type="SAM" id="Phobius"/>
    </source>
</evidence>
<feature type="transmembrane region" description="Helical" evidence="1">
    <location>
        <begin position="111"/>
        <end position="130"/>
    </location>
</feature>
<dbReference type="Pfam" id="PF13346">
    <property type="entry name" value="ABC2_membrane_5"/>
    <property type="match status" value="1"/>
</dbReference>
<keyword evidence="1" id="KW-1133">Transmembrane helix</keyword>
<dbReference type="AlphaFoldDB" id="A0A5N1GIH0"/>
<dbReference type="OrthoDB" id="2136671at2"/>
<proteinExistence type="predicted"/>
<evidence type="ECO:0008006" key="4">
    <source>
        <dbReference type="Google" id="ProtNLM"/>
    </source>
</evidence>
<feature type="transmembrane region" description="Helical" evidence="1">
    <location>
        <begin position="176"/>
        <end position="199"/>
    </location>
</feature>
<gene>
    <name evidence="2" type="ORF">F6I03_05470</name>
</gene>
<name>A0A5N1GIH0_9LACT</name>
<protein>
    <recommendedName>
        <fullName evidence="4">ABC-2 transporter permease</fullName>
    </recommendedName>
</protein>